<name>A0A178UZ30_ARATH</name>
<proteinExistence type="predicted"/>
<dbReference type="PANTHER" id="PTHR22765">
    <property type="entry name" value="RING FINGER AND PROTEASE ASSOCIATED DOMAIN-CONTAINING"/>
    <property type="match status" value="1"/>
</dbReference>
<dbReference type="SUPFAM" id="SSF57850">
    <property type="entry name" value="RING/U-box"/>
    <property type="match status" value="1"/>
</dbReference>
<protein>
    <recommendedName>
        <fullName evidence="2">RING-type domain-containing protein</fullName>
    </recommendedName>
</protein>
<evidence type="ECO:0000313" key="4">
    <source>
        <dbReference type="Proteomes" id="UP000078284"/>
    </source>
</evidence>
<dbReference type="EMBL" id="LUHQ01000004">
    <property type="protein sequence ID" value="OAO98112.1"/>
    <property type="molecule type" value="Genomic_DNA"/>
</dbReference>
<evidence type="ECO:0000259" key="2">
    <source>
        <dbReference type="PROSITE" id="PS50089"/>
    </source>
</evidence>
<keyword evidence="1" id="KW-0862">Zinc</keyword>
<organism evidence="3 4">
    <name type="scientific">Arabidopsis thaliana</name>
    <name type="common">Mouse-ear cress</name>
    <dbReference type="NCBI Taxonomy" id="3702"/>
    <lineage>
        <taxon>Eukaryota</taxon>
        <taxon>Viridiplantae</taxon>
        <taxon>Streptophyta</taxon>
        <taxon>Embryophyta</taxon>
        <taxon>Tracheophyta</taxon>
        <taxon>Spermatophyta</taxon>
        <taxon>Magnoliopsida</taxon>
        <taxon>eudicotyledons</taxon>
        <taxon>Gunneridae</taxon>
        <taxon>Pentapetalae</taxon>
        <taxon>rosids</taxon>
        <taxon>malvids</taxon>
        <taxon>Brassicales</taxon>
        <taxon>Brassicaceae</taxon>
        <taxon>Camelineae</taxon>
        <taxon>Arabidopsis</taxon>
    </lineage>
</organism>
<dbReference type="SMART" id="SM00184">
    <property type="entry name" value="RING"/>
    <property type="match status" value="1"/>
</dbReference>
<feature type="domain" description="RING-type" evidence="2">
    <location>
        <begin position="157"/>
        <end position="201"/>
    </location>
</feature>
<sequence>MEGTSTWILNYESKTHIVDHKNSGSFSISIQGIERILIRSPSGRETLAQQKSLGEKNATVRIASEIPPVFLTGEEICSIFVANVLSKSKINKWIQQSIVPKICKDLIDIRRHLEEEEKDGFLVEVEVEVVLETLYSDWLRVNDYDSQGCLILIEEECIICLEELASSGSERRIMKLLCSHSFHKDCILPWLRCKRSCPTCRDDIHNPRAEEDHHE</sequence>
<evidence type="ECO:0000256" key="1">
    <source>
        <dbReference type="PROSITE-ProRule" id="PRU00175"/>
    </source>
</evidence>
<dbReference type="InterPro" id="IPR013083">
    <property type="entry name" value="Znf_RING/FYVE/PHD"/>
</dbReference>
<evidence type="ECO:0000313" key="3">
    <source>
        <dbReference type="EMBL" id="OAO98112.1"/>
    </source>
</evidence>
<dbReference type="FunFam" id="3.30.40.10:FF:001784">
    <property type="entry name" value="RING/U-box superfamily protein"/>
    <property type="match status" value="1"/>
</dbReference>
<dbReference type="ExpressionAtlas" id="A0A178UZ30">
    <property type="expression patterns" value="baseline and differential"/>
</dbReference>
<keyword evidence="1" id="KW-0863">Zinc-finger</keyword>
<dbReference type="Pfam" id="PF13639">
    <property type="entry name" value="zf-RING_2"/>
    <property type="match status" value="1"/>
</dbReference>
<dbReference type="GO" id="GO:0008270">
    <property type="term" value="F:zinc ion binding"/>
    <property type="evidence" value="ECO:0007669"/>
    <property type="project" value="UniProtKB-KW"/>
</dbReference>
<dbReference type="PANTHER" id="PTHR22765:SF448">
    <property type="entry name" value="GB|AAD18119.1-RELATED"/>
    <property type="match status" value="1"/>
</dbReference>
<comment type="caution">
    <text evidence="3">The sequence shown here is derived from an EMBL/GenBank/DDBJ whole genome shotgun (WGS) entry which is preliminary data.</text>
</comment>
<keyword evidence="1" id="KW-0479">Metal-binding</keyword>
<dbReference type="Gene3D" id="3.30.40.10">
    <property type="entry name" value="Zinc/RING finger domain, C3HC4 (zinc finger)"/>
    <property type="match status" value="1"/>
</dbReference>
<dbReference type="Proteomes" id="UP000078284">
    <property type="component" value="Chromosome 4"/>
</dbReference>
<dbReference type="InterPro" id="IPR051826">
    <property type="entry name" value="E3_ubiquitin-ligase_domain"/>
</dbReference>
<dbReference type="PROSITE" id="PS50089">
    <property type="entry name" value="ZF_RING_2"/>
    <property type="match status" value="1"/>
</dbReference>
<reference evidence="4" key="1">
    <citation type="journal article" date="2016" name="Proc. Natl. Acad. Sci. U.S.A.">
        <title>Chromosome-level assembly of Arabidopsis thaliana Ler reveals the extent of translocation and inversion polymorphisms.</title>
        <authorList>
            <person name="Zapata L."/>
            <person name="Ding J."/>
            <person name="Willing E.M."/>
            <person name="Hartwig B."/>
            <person name="Bezdan D."/>
            <person name="Jiao W.B."/>
            <person name="Patel V."/>
            <person name="Velikkakam James G."/>
            <person name="Koornneef M."/>
            <person name="Ossowski S."/>
            <person name="Schneeberger K."/>
        </authorList>
    </citation>
    <scope>NUCLEOTIDE SEQUENCE [LARGE SCALE GENOMIC DNA]</scope>
    <source>
        <strain evidence="4">cv. Landsberg erecta</strain>
    </source>
</reference>
<dbReference type="AlphaFoldDB" id="A0A178UZ30"/>
<dbReference type="InterPro" id="IPR001841">
    <property type="entry name" value="Znf_RING"/>
</dbReference>
<accession>A0A178UZ30</accession>
<gene>
    <name evidence="3" type="ordered locus">AXX17_At4g21250</name>
</gene>